<name>W0E7P9_MARPU</name>
<dbReference type="InterPro" id="IPR000157">
    <property type="entry name" value="TIR_dom"/>
</dbReference>
<proteinExistence type="predicted"/>
<dbReference type="EMBL" id="CP007031">
    <property type="protein sequence ID" value="AHF05548.1"/>
    <property type="molecule type" value="Genomic_DNA"/>
</dbReference>
<dbReference type="Proteomes" id="UP000005275">
    <property type="component" value="Chromosome"/>
</dbReference>
<dbReference type="KEGG" id="mpur:MARPU_11050"/>
<dbReference type="InterPro" id="IPR035897">
    <property type="entry name" value="Toll_tir_struct_dom_sf"/>
</dbReference>
<dbReference type="Gene3D" id="2.40.10.120">
    <property type="match status" value="1"/>
</dbReference>
<dbReference type="eggNOG" id="COG0265">
    <property type="taxonomic scope" value="Bacteria"/>
</dbReference>
<reference evidence="3 4" key="1">
    <citation type="submission" date="2013-12" db="EMBL/GenBank/DDBJ databases">
        <authorList>
            <consortium name="DOE Joint Genome Institute"/>
            <person name="Bryant D.A."/>
            <person name="Huntemann M."/>
            <person name="Han J."/>
            <person name="Chen A."/>
            <person name="Kyrpides N."/>
            <person name="Mavromatis K."/>
            <person name="Markowitz V."/>
            <person name="Palaniappan K."/>
            <person name="Ivanova N."/>
            <person name="Schaumberg A."/>
            <person name="Pati A."/>
            <person name="Liolios K."/>
            <person name="Nordberg H.P."/>
            <person name="Cantor M.N."/>
            <person name="Hua S.X."/>
            <person name="Woyke T."/>
        </authorList>
    </citation>
    <scope>NUCLEOTIDE SEQUENCE [LARGE SCALE GENOMIC DNA]</scope>
    <source>
        <strain evidence="3 4">984</strain>
    </source>
</reference>
<feature type="region of interest" description="Disordered" evidence="1">
    <location>
        <begin position="364"/>
        <end position="412"/>
    </location>
</feature>
<keyword evidence="4" id="KW-1185">Reference proteome</keyword>
<evidence type="ECO:0000313" key="3">
    <source>
        <dbReference type="EMBL" id="AHF05548.1"/>
    </source>
</evidence>
<dbReference type="AlphaFoldDB" id="W0E7P9"/>
<dbReference type="SUPFAM" id="SSF50494">
    <property type="entry name" value="Trypsin-like serine proteases"/>
    <property type="match status" value="1"/>
</dbReference>
<evidence type="ECO:0000313" key="4">
    <source>
        <dbReference type="Proteomes" id="UP000005275"/>
    </source>
</evidence>
<dbReference type="OrthoDB" id="1522627at2"/>
<protein>
    <recommendedName>
        <fullName evidence="2">TIR domain-containing protein</fullName>
    </recommendedName>
</protein>
<organism evidence="3 4">
    <name type="scientific">Marichromatium purpuratum 984</name>
    <dbReference type="NCBI Taxonomy" id="765910"/>
    <lineage>
        <taxon>Bacteria</taxon>
        <taxon>Pseudomonadati</taxon>
        <taxon>Pseudomonadota</taxon>
        <taxon>Gammaproteobacteria</taxon>
        <taxon>Chromatiales</taxon>
        <taxon>Chromatiaceae</taxon>
        <taxon>Marichromatium</taxon>
    </lineage>
</organism>
<feature type="domain" description="TIR" evidence="2">
    <location>
        <begin position="225"/>
        <end position="330"/>
    </location>
</feature>
<dbReference type="InterPro" id="IPR009003">
    <property type="entry name" value="Peptidase_S1_PA"/>
</dbReference>
<dbReference type="HOGENOM" id="CLU_585011_0_0_6"/>
<dbReference type="Pfam" id="PF13676">
    <property type="entry name" value="TIR_2"/>
    <property type="match status" value="1"/>
</dbReference>
<accession>W0E7P9</accession>
<sequence length="467" mass="50996">MDWQQTVFRITGPTSTDKPQGTGFAVAHDGDALLLVTCWHVVETIGPERLYIKGQRGELISDPGGQSLDLAILRVPGLPGLQPLSLAPQGVEGLPVRIYGFGPEGRRLNGRLGQRTAWAHAAGEDLAYWDYYLNDQAGAFERIKNGYSGSPIYDPAKEQVVAVVTHRVGEDKGFAISVAELPRVYPEAAAWLGAPMPQPDTKPVAQAFKVGAKTAVRKLPETFLVAFSFAGEQRELVRRIAEAVEARLGQGSVFLDAWFEHYLAGADADLKLQAIYGKRSELVVVCVAERYGEKPWTLTEHEAIRARLMQARASNDERDRDRILPIRVGDGDVAGIHFNAIVPDVRDRTPEAAADLIVARLELASGEPPSSHEAQSETTRDYISVPRDGTDPAARVETPRAAETAPRGNERRRWGLEQQLSLLTAQWEAALVEGALQSGAARVRAEQEAAALAQRIDEIERQLAGEV</sequence>
<dbReference type="eggNOG" id="COG4916">
    <property type="taxonomic scope" value="Bacteria"/>
</dbReference>
<dbReference type="Pfam" id="PF13365">
    <property type="entry name" value="Trypsin_2"/>
    <property type="match status" value="1"/>
</dbReference>
<dbReference type="GO" id="GO:0007165">
    <property type="term" value="P:signal transduction"/>
    <property type="evidence" value="ECO:0007669"/>
    <property type="project" value="InterPro"/>
</dbReference>
<dbReference type="SUPFAM" id="SSF52200">
    <property type="entry name" value="Toll/Interleukin receptor TIR domain"/>
    <property type="match status" value="1"/>
</dbReference>
<dbReference type="Gene3D" id="3.40.50.10140">
    <property type="entry name" value="Toll/interleukin-1 receptor homology (TIR) domain"/>
    <property type="match status" value="1"/>
</dbReference>
<dbReference type="STRING" id="765910.MARPU_11050"/>
<gene>
    <name evidence="3" type="ORF">MARPU_11050</name>
</gene>
<evidence type="ECO:0000259" key="2">
    <source>
        <dbReference type="Pfam" id="PF13676"/>
    </source>
</evidence>
<dbReference type="RefSeq" id="WP_005223253.1">
    <property type="nucleotide sequence ID" value="NZ_CP007031.1"/>
</dbReference>
<evidence type="ECO:0000256" key="1">
    <source>
        <dbReference type="SAM" id="MobiDB-lite"/>
    </source>
</evidence>